<evidence type="ECO:0000313" key="3">
    <source>
        <dbReference type="Proteomes" id="UP000478052"/>
    </source>
</evidence>
<organism evidence="2 3">
    <name type="scientific">Aphis craccivora</name>
    <name type="common">Cowpea aphid</name>
    <dbReference type="NCBI Taxonomy" id="307492"/>
    <lineage>
        <taxon>Eukaryota</taxon>
        <taxon>Metazoa</taxon>
        <taxon>Ecdysozoa</taxon>
        <taxon>Arthropoda</taxon>
        <taxon>Hexapoda</taxon>
        <taxon>Insecta</taxon>
        <taxon>Pterygota</taxon>
        <taxon>Neoptera</taxon>
        <taxon>Paraneoptera</taxon>
        <taxon>Hemiptera</taxon>
        <taxon>Sternorrhyncha</taxon>
        <taxon>Aphidomorpha</taxon>
        <taxon>Aphidoidea</taxon>
        <taxon>Aphididae</taxon>
        <taxon>Aphidini</taxon>
        <taxon>Aphis</taxon>
        <taxon>Aphis</taxon>
    </lineage>
</organism>
<reference evidence="2 3" key="1">
    <citation type="submission" date="2019-08" db="EMBL/GenBank/DDBJ databases">
        <title>Whole genome of Aphis craccivora.</title>
        <authorList>
            <person name="Voronova N.V."/>
            <person name="Shulinski R.S."/>
            <person name="Bandarenka Y.V."/>
            <person name="Zhorov D.G."/>
            <person name="Warner D."/>
        </authorList>
    </citation>
    <scope>NUCLEOTIDE SEQUENCE [LARGE SCALE GENOMIC DNA]</scope>
    <source>
        <strain evidence="2">180601</strain>
        <tissue evidence="2">Whole Body</tissue>
    </source>
</reference>
<gene>
    <name evidence="2" type="ORF">FWK35_00015455</name>
</gene>
<feature type="compositionally biased region" description="Acidic residues" evidence="1">
    <location>
        <begin position="84"/>
        <end position="104"/>
    </location>
</feature>
<evidence type="ECO:0000256" key="1">
    <source>
        <dbReference type="SAM" id="MobiDB-lite"/>
    </source>
</evidence>
<evidence type="ECO:0000313" key="2">
    <source>
        <dbReference type="EMBL" id="KAF0746733.1"/>
    </source>
</evidence>
<sequence length="104" mass="12075">MICACTNQTLKQKEQLFSDSMKDLFDIVHQDALNMISIIQDDKEIGRPGLMLDVDIRLTNIEKRKEMKRKENYLKNIITTAASTDEDSMESEPENMDESFEIDQ</sequence>
<proteinExistence type="predicted"/>
<dbReference type="OrthoDB" id="6626714at2759"/>
<accession>A0A6G0Y0R5</accession>
<dbReference type="EMBL" id="VUJU01007097">
    <property type="protein sequence ID" value="KAF0746733.1"/>
    <property type="molecule type" value="Genomic_DNA"/>
</dbReference>
<dbReference type="Proteomes" id="UP000478052">
    <property type="component" value="Unassembled WGS sequence"/>
</dbReference>
<comment type="caution">
    <text evidence="2">The sequence shown here is derived from an EMBL/GenBank/DDBJ whole genome shotgun (WGS) entry which is preliminary data.</text>
</comment>
<feature type="region of interest" description="Disordered" evidence="1">
    <location>
        <begin position="81"/>
        <end position="104"/>
    </location>
</feature>
<protein>
    <submittedName>
        <fullName evidence="2">Uncharacterized protein</fullName>
    </submittedName>
</protein>
<name>A0A6G0Y0R5_APHCR</name>
<keyword evidence="3" id="KW-1185">Reference proteome</keyword>
<dbReference type="AlphaFoldDB" id="A0A6G0Y0R5"/>